<evidence type="ECO:0000313" key="1">
    <source>
        <dbReference type="EMBL" id="QQP10849.1"/>
    </source>
</evidence>
<name>A0ABX7ARI2_9BACI</name>
<keyword evidence="2" id="KW-1185">Reference proteome</keyword>
<reference evidence="1 2" key="1">
    <citation type="submission" date="2020-01" db="EMBL/GenBank/DDBJ databases">
        <authorList>
            <person name="Liu G."/>
            <person name="Liu B."/>
        </authorList>
    </citation>
    <scope>NUCLEOTIDE SEQUENCE [LARGE SCALE GENOMIC DNA]</scope>
    <source>
        <strain evidence="1 2">FJAT-51161</strain>
    </source>
</reference>
<organism evidence="1 2">
    <name type="scientific">Lysinibacillus agricola</name>
    <dbReference type="NCBI Taxonomy" id="2590012"/>
    <lineage>
        <taxon>Bacteria</taxon>
        <taxon>Bacillati</taxon>
        <taxon>Bacillota</taxon>
        <taxon>Bacilli</taxon>
        <taxon>Bacillales</taxon>
        <taxon>Bacillaceae</taxon>
        <taxon>Lysinibacillus</taxon>
    </lineage>
</organism>
<protein>
    <submittedName>
        <fullName evidence="1">Uncharacterized protein</fullName>
    </submittedName>
</protein>
<sequence length="84" mass="9695">MAKLTNVQLEKIQKNFEVDGDILVINHEESQYVGDIYKIKLKPNSLIDTEHHPINLSKHCIEMIKQIVGDGISFNNTNTTFWIQ</sequence>
<dbReference type="Proteomes" id="UP000596049">
    <property type="component" value="Chromosome"/>
</dbReference>
<proteinExistence type="predicted"/>
<dbReference type="RefSeq" id="WP_053595690.1">
    <property type="nucleotide sequence ID" value="NZ_CP067341.1"/>
</dbReference>
<dbReference type="EMBL" id="CP067341">
    <property type="protein sequence ID" value="QQP10849.1"/>
    <property type="molecule type" value="Genomic_DNA"/>
</dbReference>
<gene>
    <name evidence="1" type="ORF">FJQ98_16515</name>
</gene>
<accession>A0ABX7ARI2</accession>
<evidence type="ECO:0000313" key="2">
    <source>
        <dbReference type="Proteomes" id="UP000596049"/>
    </source>
</evidence>